<comment type="caution">
    <text evidence="6">The sequence shown here is derived from an EMBL/GenBank/DDBJ whole genome shotgun (WGS) entry which is preliminary data.</text>
</comment>
<protein>
    <submittedName>
        <fullName evidence="6">Manganese transport system ATP-binding protein</fullName>
    </submittedName>
</protein>
<evidence type="ECO:0000313" key="6">
    <source>
        <dbReference type="EMBL" id="MBB4883060.1"/>
    </source>
</evidence>
<proteinExistence type="predicted"/>
<dbReference type="Pfam" id="PF00005">
    <property type="entry name" value="ABC_tran"/>
    <property type="match status" value="1"/>
</dbReference>
<dbReference type="Gene3D" id="3.40.50.300">
    <property type="entry name" value="P-loop containing nucleotide triphosphate hydrolases"/>
    <property type="match status" value="1"/>
</dbReference>
<dbReference type="PROSITE" id="PS50893">
    <property type="entry name" value="ABC_TRANSPORTER_2"/>
    <property type="match status" value="1"/>
</dbReference>
<dbReference type="EMBL" id="JACHMC010000001">
    <property type="protein sequence ID" value="MBB4883060.1"/>
    <property type="molecule type" value="Genomic_DNA"/>
</dbReference>
<keyword evidence="4" id="KW-1278">Translocase</keyword>
<sequence>MTSRPAPPAEPRTGGPGAAPLAEARGLELRRGTHLAVAASDLTLPAGRLVAVIGPNGSGKSTLLHALAGTLPPSAGTLTVRGESPARHARRTAFVMQTVEVPRGVPLTVRDVVTMGRYPSTGWFRRMRAADRAAVQAAMDRMDVTDLAGRHLDELSGGQRQRAYVAQGIAQEHDVLLLDEPVTGLDLVSARTIDHLLHEEPERGVSVVYTTHDLDEAAAADHVVLMAGRVVASGTPAEVLTEAHLETAYGRGALHRPATPSAGAAVPFLDDPVDGAGRR</sequence>
<dbReference type="InterPro" id="IPR027417">
    <property type="entry name" value="P-loop_NTPase"/>
</dbReference>
<gene>
    <name evidence="6" type="ORF">BJ976_001411</name>
</gene>
<dbReference type="SMART" id="SM00382">
    <property type="entry name" value="AAA"/>
    <property type="match status" value="1"/>
</dbReference>
<dbReference type="SUPFAM" id="SSF52540">
    <property type="entry name" value="P-loop containing nucleoside triphosphate hydrolases"/>
    <property type="match status" value="1"/>
</dbReference>
<feature type="region of interest" description="Disordered" evidence="5">
    <location>
        <begin position="1"/>
        <end position="20"/>
    </location>
</feature>
<dbReference type="GO" id="GO:0005524">
    <property type="term" value="F:ATP binding"/>
    <property type="evidence" value="ECO:0007669"/>
    <property type="project" value="UniProtKB-KW"/>
</dbReference>
<feature type="compositionally biased region" description="Pro residues" evidence="5">
    <location>
        <begin position="1"/>
        <end position="10"/>
    </location>
</feature>
<dbReference type="GO" id="GO:0016887">
    <property type="term" value="F:ATP hydrolysis activity"/>
    <property type="evidence" value="ECO:0007669"/>
    <property type="project" value="InterPro"/>
</dbReference>
<keyword evidence="1" id="KW-0813">Transport</keyword>
<reference evidence="6 7" key="1">
    <citation type="submission" date="2020-08" db="EMBL/GenBank/DDBJ databases">
        <title>Sequencing the genomes of 1000 actinobacteria strains.</title>
        <authorList>
            <person name="Klenk H.-P."/>
        </authorList>
    </citation>
    <scope>NUCLEOTIDE SEQUENCE [LARGE SCALE GENOMIC DNA]</scope>
    <source>
        <strain evidence="6 7">DSM 19079</strain>
    </source>
</reference>
<feature type="region of interest" description="Disordered" evidence="5">
    <location>
        <begin position="259"/>
        <end position="279"/>
    </location>
</feature>
<dbReference type="PANTHER" id="PTHR42794">
    <property type="entry name" value="HEMIN IMPORT ATP-BINDING PROTEIN HMUV"/>
    <property type="match status" value="1"/>
</dbReference>
<dbReference type="Proteomes" id="UP000560081">
    <property type="component" value="Unassembled WGS sequence"/>
</dbReference>
<keyword evidence="3 6" id="KW-0067">ATP-binding</keyword>
<accession>A0A4Y8X552</accession>
<dbReference type="RefSeq" id="WP_135028272.1">
    <property type="nucleotide sequence ID" value="NZ_BMLA01000001.1"/>
</dbReference>
<evidence type="ECO:0000313" key="7">
    <source>
        <dbReference type="Proteomes" id="UP000560081"/>
    </source>
</evidence>
<dbReference type="PANTHER" id="PTHR42794:SF1">
    <property type="entry name" value="HEMIN IMPORT ATP-BINDING PROTEIN HMUV"/>
    <property type="match status" value="1"/>
</dbReference>
<evidence type="ECO:0000256" key="4">
    <source>
        <dbReference type="ARBA" id="ARBA00022967"/>
    </source>
</evidence>
<evidence type="ECO:0000256" key="5">
    <source>
        <dbReference type="SAM" id="MobiDB-lite"/>
    </source>
</evidence>
<organism evidence="6 7">
    <name type="scientific">Micrococcus flavus</name>
    <dbReference type="NCBI Taxonomy" id="384602"/>
    <lineage>
        <taxon>Bacteria</taxon>
        <taxon>Bacillati</taxon>
        <taxon>Actinomycetota</taxon>
        <taxon>Actinomycetes</taxon>
        <taxon>Micrococcales</taxon>
        <taxon>Micrococcaceae</taxon>
        <taxon>Micrococcus</taxon>
    </lineage>
</organism>
<keyword evidence="7" id="KW-1185">Reference proteome</keyword>
<evidence type="ECO:0000256" key="1">
    <source>
        <dbReference type="ARBA" id="ARBA00022448"/>
    </source>
</evidence>
<evidence type="ECO:0000256" key="2">
    <source>
        <dbReference type="ARBA" id="ARBA00022741"/>
    </source>
</evidence>
<name>A0A4Y8X552_9MICC</name>
<dbReference type="OrthoDB" id="5296765at2"/>
<dbReference type="InterPro" id="IPR003593">
    <property type="entry name" value="AAA+_ATPase"/>
</dbReference>
<dbReference type="AlphaFoldDB" id="A0A4Y8X552"/>
<keyword evidence="2" id="KW-0547">Nucleotide-binding</keyword>
<dbReference type="InterPro" id="IPR003439">
    <property type="entry name" value="ABC_transporter-like_ATP-bd"/>
</dbReference>
<evidence type="ECO:0000256" key="3">
    <source>
        <dbReference type="ARBA" id="ARBA00022840"/>
    </source>
</evidence>